<dbReference type="PANTHER" id="PTHR15348:SF22">
    <property type="entry name" value="ARID DOMAIN-CONTAINING PROTEIN"/>
    <property type="match status" value="1"/>
</dbReference>
<sequence length="200" mass="22291">MINCFPSARLDVQVVDVGPPADWVKINVREAVRVQSDPADCLVIIGQPNQLDNRWGVIGFKKASSGKKFRSETKLVMLESRLRRLTFGSFLPAQFQTIAEDEGDESNSTSVQLEPYETGSYQVARMIQFSEEDSSSQPTLLEKPAYEGNIEVKQGLPVGYWFSDVLSKVTSAIGKPLYTDSFTATMARILYTRVLVETNV</sequence>
<dbReference type="Proteomes" id="UP000824120">
    <property type="component" value="Chromosome 12"/>
</dbReference>
<dbReference type="InterPro" id="IPR045147">
    <property type="entry name" value="ARI3A/B/C"/>
</dbReference>
<evidence type="ECO:0000256" key="1">
    <source>
        <dbReference type="ARBA" id="ARBA00023015"/>
    </source>
</evidence>
<dbReference type="PANTHER" id="PTHR15348">
    <property type="entry name" value="AT-RICH INTERACTIVE DOMAIN-CONTAINING PROTEIN ARID DOMAIN- CONTAINING PROTEIN DEAD RINGER PROTEIN B-CELL REGULATOR OF IGH TRANSCRIPTION BRIGHT"/>
    <property type="match status" value="1"/>
</dbReference>
<evidence type="ECO:0000313" key="4">
    <source>
        <dbReference type="EMBL" id="KAG5571941.1"/>
    </source>
</evidence>
<evidence type="ECO:0000313" key="5">
    <source>
        <dbReference type="Proteomes" id="UP000824120"/>
    </source>
</evidence>
<comment type="caution">
    <text evidence="4">The sequence shown here is derived from an EMBL/GenBank/DDBJ whole genome shotgun (WGS) entry which is preliminary data.</text>
</comment>
<protein>
    <submittedName>
        <fullName evidence="4">Uncharacterized protein</fullName>
    </submittedName>
</protein>
<keyword evidence="2" id="KW-0804">Transcription</keyword>
<keyword evidence="5" id="KW-1185">Reference proteome</keyword>
<keyword evidence="3" id="KW-0539">Nucleus</keyword>
<accession>A0A9J5W8M0</accession>
<dbReference type="AlphaFoldDB" id="A0A9J5W8M0"/>
<evidence type="ECO:0000256" key="3">
    <source>
        <dbReference type="ARBA" id="ARBA00023242"/>
    </source>
</evidence>
<keyword evidence="1" id="KW-0805">Transcription regulation</keyword>
<evidence type="ECO:0000256" key="2">
    <source>
        <dbReference type="ARBA" id="ARBA00023163"/>
    </source>
</evidence>
<gene>
    <name evidence="4" type="ORF">H5410_061707</name>
</gene>
<dbReference type="GO" id="GO:0003677">
    <property type="term" value="F:DNA binding"/>
    <property type="evidence" value="ECO:0007669"/>
    <property type="project" value="TreeGrafter"/>
</dbReference>
<organism evidence="4 5">
    <name type="scientific">Solanum commersonii</name>
    <name type="common">Commerson's wild potato</name>
    <name type="synonym">Commerson's nightshade</name>
    <dbReference type="NCBI Taxonomy" id="4109"/>
    <lineage>
        <taxon>Eukaryota</taxon>
        <taxon>Viridiplantae</taxon>
        <taxon>Streptophyta</taxon>
        <taxon>Embryophyta</taxon>
        <taxon>Tracheophyta</taxon>
        <taxon>Spermatophyta</taxon>
        <taxon>Magnoliopsida</taxon>
        <taxon>eudicotyledons</taxon>
        <taxon>Gunneridae</taxon>
        <taxon>Pentapetalae</taxon>
        <taxon>asterids</taxon>
        <taxon>lamiids</taxon>
        <taxon>Solanales</taxon>
        <taxon>Solanaceae</taxon>
        <taxon>Solanoideae</taxon>
        <taxon>Solaneae</taxon>
        <taxon>Solanum</taxon>
    </lineage>
</organism>
<dbReference type="GO" id="GO:0006357">
    <property type="term" value="P:regulation of transcription by RNA polymerase II"/>
    <property type="evidence" value="ECO:0007669"/>
    <property type="project" value="InterPro"/>
</dbReference>
<name>A0A9J5W8M0_SOLCO</name>
<reference evidence="4 5" key="1">
    <citation type="submission" date="2020-09" db="EMBL/GenBank/DDBJ databases">
        <title>De no assembly of potato wild relative species, Solanum commersonii.</title>
        <authorList>
            <person name="Cho K."/>
        </authorList>
    </citation>
    <scope>NUCLEOTIDE SEQUENCE [LARGE SCALE GENOMIC DNA]</scope>
    <source>
        <strain evidence="4">LZ3.2</strain>
        <tissue evidence="4">Leaf</tissue>
    </source>
</reference>
<dbReference type="OrthoDB" id="338531at2759"/>
<dbReference type="EMBL" id="JACXVP010000012">
    <property type="protein sequence ID" value="KAG5571941.1"/>
    <property type="molecule type" value="Genomic_DNA"/>
</dbReference>
<proteinExistence type="predicted"/>
<dbReference type="GO" id="GO:0005634">
    <property type="term" value="C:nucleus"/>
    <property type="evidence" value="ECO:0007669"/>
    <property type="project" value="TreeGrafter"/>
</dbReference>